<evidence type="ECO:0000256" key="1">
    <source>
        <dbReference type="SAM" id="MobiDB-lite"/>
    </source>
</evidence>
<accession>A0AAJ7RRS4</accession>
<sequence>MEYKLNVAKETNQEVPTNAGGVTCPPMDQKDGRMDGHKRREQVAEVIWMRRTVRAFLPFIMAVLRNQSACIVLLIDTRSFIRRKDATGTVTGKECFSLHKSEQHVHQFTLFDYAVSIGELT</sequence>
<organism evidence="2 3">
    <name type="scientific">Cephus cinctus</name>
    <name type="common">Wheat stem sawfly</name>
    <dbReference type="NCBI Taxonomy" id="211228"/>
    <lineage>
        <taxon>Eukaryota</taxon>
        <taxon>Metazoa</taxon>
        <taxon>Ecdysozoa</taxon>
        <taxon>Arthropoda</taxon>
        <taxon>Hexapoda</taxon>
        <taxon>Insecta</taxon>
        <taxon>Pterygota</taxon>
        <taxon>Neoptera</taxon>
        <taxon>Endopterygota</taxon>
        <taxon>Hymenoptera</taxon>
        <taxon>Cephoidea</taxon>
        <taxon>Cephidae</taxon>
        <taxon>Cephus</taxon>
    </lineage>
</organism>
<protein>
    <submittedName>
        <fullName evidence="3">Uncharacterized protein LOC107272580 isoform X1</fullName>
    </submittedName>
</protein>
<dbReference type="Proteomes" id="UP000694920">
    <property type="component" value="Unplaced"/>
</dbReference>
<feature type="region of interest" description="Disordered" evidence="1">
    <location>
        <begin position="15"/>
        <end position="37"/>
    </location>
</feature>
<dbReference type="GeneID" id="107272580"/>
<name>A0AAJ7RRS4_CEPCN</name>
<dbReference type="RefSeq" id="XP_024945509.1">
    <property type="nucleotide sequence ID" value="XM_025089741.1"/>
</dbReference>
<evidence type="ECO:0000313" key="3">
    <source>
        <dbReference type="RefSeq" id="XP_024945509.1"/>
    </source>
</evidence>
<evidence type="ECO:0000313" key="2">
    <source>
        <dbReference type="Proteomes" id="UP000694920"/>
    </source>
</evidence>
<keyword evidence="2" id="KW-1185">Reference proteome</keyword>
<gene>
    <name evidence="3" type="primary">LOC107272580</name>
</gene>
<reference evidence="3" key="1">
    <citation type="submission" date="2025-08" db="UniProtKB">
        <authorList>
            <consortium name="RefSeq"/>
        </authorList>
    </citation>
    <scope>IDENTIFICATION</scope>
</reference>
<proteinExistence type="predicted"/>
<dbReference type="AlphaFoldDB" id="A0AAJ7RRS4"/>